<comment type="subcellular location">
    <subcellularLocation>
        <location evidence="1">Endoplasmic reticulum membrane</location>
        <topology evidence="1">Multi-pass membrane protein</topology>
    </subcellularLocation>
</comment>
<dbReference type="Gene3D" id="3.40.50.720">
    <property type="entry name" value="NAD(P)-binding Rossmann-like Domain"/>
    <property type="match status" value="1"/>
</dbReference>
<dbReference type="SUPFAM" id="SSF51735">
    <property type="entry name" value="NAD(P)-binding Rossmann-fold domains"/>
    <property type="match status" value="1"/>
</dbReference>
<evidence type="ECO:0000256" key="3">
    <source>
        <dbReference type="ARBA" id="ARBA00009436"/>
    </source>
</evidence>
<dbReference type="EMBL" id="DS550125">
    <property type="protein sequence ID" value="EDR23873.1"/>
    <property type="molecule type" value="Genomic_DNA"/>
</dbReference>
<comment type="similarity">
    <text evidence="3">Belongs to the EMC6 family.</text>
</comment>
<dbReference type="Pfam" id="PF13561">
    <property type="entry name" value="adh_short_C2"/>
    <property type="match status" value="1"/>
</dbReference>
<evidence type="ECO:0000313" key="10">
    <source>
        <dbReference type="EMBL" id="EDR23873.1"/>
    </source>
</evidence>
<dbReference type="FunFam" id="3.40.50.720:FF:000084">
    <property type="entry name" value="Short-chain dehydrogenase reductase"/>
    <property type="match status" value="1"/>
</dbReference>
<dbReference type="RefSeq" id="XP_001739762.1">
    <property type="nucleotide sequence ID" value="XM_001739710.1"/>
</dbReference>
<evidence type="ECO:0008006" key="12">
    <source>
        <dbReference type="Google" id="ProtNLM"/>
    </source>
</evidence>
<evidence type="ECO:0000256" key="6">
    <source>
        <dbReference type="ARBA" id="ARBA00022989"/>
    </source>
</evidence>
<keyword evidence="7" id="KW-0560">Oxidoreductase</keyword>
<evidence type="ECO:0000313" key="11">
    <source>
        <dbReference type="Proteomes" id="UP000008076"/>
    </source>
</evidence>
<dbReference type="PRINTS" id="PR00081">
    <property type="entry name" value="GDHRDH"/>
</dbReference>
<dbReference type="OMA" id="GALPHMY"/>
<dbReference type="GO" id="GO:0016491">
    <property type="term" value="F:oxidoreductase activity"/>
    <property type="evidence" value="ECO:0007669"/>
    <property type="project" value="UniProtKB-KW"/>
</dbReference>
<dbReference type="PANTHER" id="PTHR24321">
    <property type="entry name" value="DEHYDROGENASES, SHORT CHAIN"/>
    <property type="match status" value="1"/>
</dbReference>
<evidence type="ECO:0000256" key="2">
    <source>
        <dbReference type="ARBA" id="ARBA00006484"/>
    </source>
</evidence>
<dbReference type="KEGG" id="edi:EDI_016650"/>
<keyword evidence="6 9" id="KW-1133">Transmembrane helix</keyword>
<gene>
    <name evidence="10" type="ORF">EDI_016650</name>
</gene>
<dbReference type="GeneID" id="5884905"/>
<keyword evidence="5" id="KW-0256">Endoplasmic reticulum</keyword>
<sequence length="355" mass="39581">MSNTIPSLSPILIQKNKDTIYCCKVIAAIGCGIVSGALGLVHIQGFIFMMVMYSLISTLLYLRVLPSIKDLFESSYDVLLEAFFPFVMLVMNFEGKVALITGGTSGIGEAIVRQLTEQKCNVIFIGRRKELGEAIAHELNNKHFGQIDFIPFDVTNFKEYDSLVYIVQEKYNRLDLLVNNAGIVTYDTCDELTEETFDLLYQTNVKSVWQMTKHFHNLLEQSHGAVVNIGSDVSIKADPQYFGYSDSKAAVIHITKMMALQYAPNIRINAVCPGDTFVERWTSDEELERRFGEEMAHDKSLKKELIDSMHHSIDIPLQRVGEVNDIANAVLFLGSNLASFITGTALLVDGGASIV</sequence>
<evidence type="ECO:0000256" key="9">
    <source>
        <dbReference type="SAM" id="Phobius"/>
    </source>
</evidence>
<evidence type="ECO:0000256" key="7">
    <source>
        <dbReference type="ARBA" id="ARBA00023002"/>
    </source>
</evidence>
<keyword evidence="4 9" id="KW-0812">Transmembrane</keyword>
<feature type="transmembrane region" description="Helical" evidence="9">
    <location>
        <begin position="46"/>
        <end position="64"/>
    </location>
</feature>
<proteinExistence type="inferred from homology"/>
<dbReference type="InterPro" id="IPR002347">
    <property type="entry name" value="SDR_fam"/>
</dbReference>
<dbReference type="OrthoDB" id="47007at2759"/>
<reference evidence="11" key="1">
    <citation type="submission" date="2007-12" db="EMBL/GenBank/DDBJ databases">
        <title>Annotation of Entamoeba dispar SAW760.</title>
        <authorList>
            <person name="Lorenzi H."/>
            <person name="Inman J."/>
            <person name="Schobel S."/>
            <person name="Amedeo P."/>
            <person name="Caler E."/>
        </authorList>
    </citation>
    <scope>NUCLEOTIDE SEQUENCE [LARGE SCALE GENOMIC DNA]</scope>
    <source>
        <strain evidence="11">ATCC PRA-260 / SAW760</strain>
    </source>
</reference>
<keyword evidence="11" id="KW-1185">Reference proteome</keyword>
<keyword evidence="8 9" id="KW-0472">Membrane</keyword>
<evidence type="ECO:0000256" key="5">
    <source>
        <dbReference type="ARBA" id="ARBA00022824"/>
    </source>
</evidence>
<dbReference type="Pfam" id="PF07019">
    <property type="entry name" value="EMC6"/>
    <property type="match status" value="1"/>
</dbReference>
<dbReference type="VEuPathDB" id="AmoebaDB:EDI_016650"/>
<feature type="transmembrane region" description="Helical" evidence="9">
    <location>
        <begin position="21"/>
        <end position="40"/>
    </location>
</feature>
<organism evidence="11">
    <name type="scientific">Entamoeba dispar (strain ATCC PRA-260 / SAW760)</name>
    <dbReference type="NCBI Taxonomy" id="370354"/>
    <lineage>
        <taxon>Eukaryota</taxon>
        <taxon>Amoebozoa</taxon>
        <taxon>Evosea</taxon>
        <taxon>Archamoebae</taxon>
        <taxon>Mastigamoebida</taxon>
        <taxon>Entamoebidae</taxon>
        <taxon>Entamoeba</taxon>
    </lineage>
</organism>
<dbReference type="AlphaFoldDB" id="B0ENP6"/>
<evidence type="ECO:0000256" key="8">
    <source>
        <dbReference type="ARBA" id="ARBA00023136"/>
    </source>
</evidence>
<protein>
    <recommendedName>
        <fullName evidence="12">3-oxoacyl-[acyl-carrier-protein] reductase</fullName>
    </recommendedName>
</protein>
<dbReference type="GO" id="GO:0005789">
    <property type="term" value="C:endoplasmic reticulum membrane"/>
    <property type="evidence" value="ECO:0007669"/>
    <property type="project" value="UniProtKB-SubCell"/>
</dbReference>
<evidence type="ECO:0000256" key="4">
    <source>
        <dbReference type="ARBA" id="ARBA00022692"/>
    </source>
</evidence>
<dbReference type="InterPro" id="IPR029008">
    <property type="entry name" value="EMC6-like"/>
</dbReference>
<evidence type="ECO:0000256" key="1">
    <source>
        <dbReference type="ARBA" id="ARBA00004477"/>
    </source>
</evidence>
<dbReference type="Proteomes" id="UP000008076">
    <property type="component" value="Unassembled WGS sequence"/>
</dbReference>
<dbReference type="InterPro" id="IPR036291">
    <property type="entry name" value="NAD(P)-bd_dom_sf"/>
</dbReference>
<name>B0ENP6_ENTDS</name>
<comment type="similarity">
    <text evidence="2">Belongs to the short-chain dehydrogenases/reductases (SDR) family.</text>
</comment>
<dbReference type="eggNOG" id="KOG0725">
    <property type="taxonomic scope" value="Eukaryota"/>
</dbReference>
<feature type="transmembrane region" description="Helical" evidence="9">
    <location>
        <begin position="76"/>
        <end position="93"/>
    </location>
</feature>
<dbReference type="CDD" id="cd05233">
    <property type="entry name" value="SDR_c"/>
    <property type="match status" value="1"/>
</dbReference>
<accession>B0ENP6</accession>
<dbReference type="PRINTS" id="PR00080">
    <property type="entry name" value="SDRFAMILY"/>
</dbReference>
<dbReference type="PANTHER" id="PTHR24321:SF8">
    <property type="entry name" value="ESTRADIOL 17-BETA-DEHYDROGENASE 8-RELATED"/>
    <property type="match status" value="1"/>
</dbReference>